<name>A0A2T9XXX8_9FUNG</name>
<protein>
    <submittedName>
        <fullName evidence="2">Uncharacterized protein</fullName>
    </submittedName>
</protein>
<feature type="region of interest" description="Disordered" evidence="1">
    <location>
        <begin position="31"/>
        <end position="53"/>
    </location>
</feature>
<proteinExistence type="predicted"/>
<dbReference type="Proteomes" id="UP000245609">
    <property type="component" value="Unassembled WGS sequence"/>
</dbReference>
<evidence type="ECO:0000256" key="1">
    <source>
        <dbReference type="SAM" id="MobiDB-lite"/>
    </source>
</evidence>
<keyword evidence="3" id="KW-1185">Reference proteome</keyword>
<dbReference type="EMBL" id="MBFS01003790">
    <property type="protein sequence ID" value="PVU84894.1"/>
    <property type="molecule type" value="Genomic_DNA"/>
</dbReference>
<sequence length="78" mass="8886">MSEIPSVYQIQELDKKFQRFAVSSSFNINSSLSTPLHQTNQETRRKATIKDPKDADILESNSFKLNRKTGKISPSLMI</sequence>
<accession>A0A2T9XXX8</accession>
<comment type="caution">
    <text evidence="2">The sequence shown here is derived from an EMBL/GenBank/DDBJ whole genome shotgun (WGS) entry which is preliminary data.</text>
</comment>
<reference evidence="2 3" key="1">
    <citation type="journal article" date="2018" name="MBio">
        <title>Comparative Genomics Reveals the Core Gene Toolbox for the Fungus-Insect Symbiosis.</title>
        <authorList>
            <person name="Wang Y."/>
            <person name="Stata M."/>
            <person name="Wang W."/>
            <person name="Stajich J.E."/>
            <person name="White M.M."/>
            <person name="Moncalvo J.M."/>
        </authorList>
    </citation>
    <scope>NUCLEOTIDE SEQUENCE [LARGE SCALE GENOMIC DNA]</scope>
    <source>
        <strain evidence="2 3">SC-DP-2</strain>
    </source>
</reference>
<feature type="compositionally biased region" description="Basic and acidic residues" evidence="1">
    <location>
        <begin position="42"/>
        <end position="53"/>
    </location>
</feature>
<dbReference type="AlphaFoldDB" id="A0A2T9XXX8"/>
<organism evidence="2 3">
    <name type="scientific">Smittium megazygosporum</name>
    <dbReference type="NCBI Taxonomy" id="133381"/>
    <lineage>
        <taxon>Eukaryota</taxon>
        <taxon>Fungi</taxon>
        <taxon>Fungi incertae sedis</taxon>
        <taxon>Zoopagomycota</taxon>
        <taxon>Kickxellomycotina</taxon>
        <taxon>Harpellomycetes</taxon>
        <taxon>Harpellales</taxon>
        <taxon>Legeriomycetaceae</taxon>
        <taxon>Smittium</taxon>
    </lineage>
</organism>
<evidence type="ECO:0000313" key="3">
    <source>
        <dbReference type="Proteomes" id="UP000245609"/>
    </source>
</evidence>
<gene>
    <name evidence="2" type="ORF">BB560_007227</name>
</gene>
<evidence type="ECO:0000313" key="2">
    <source>
        <dbReference type="EMBL" id="PVU84894.1"/>
    </source>
</evidence>